<proteinExistence type="inferred from homology"/>
<dbReference type="GO" id="GO:0030267">
    <property type="term" value="F:glyoxylate reductase (NADPH) activity"/>
    <property type="evidence" value="ECO:0007669"/>
    <property type="project" value="UniProtKB-EC"/>
</dbReference>
<dbReference type="GO" id="GO:0051287">
    <property type="term" value="F:NAD binding"/>
    <property type="evidence" value="ECO:0007669"/>
    <property type="project" value="InterPro"/>
</dbReference>
<feature type="domain" description="D-isomer specific 2-hydroxyacid dehydrogenase catalytic" evidence="4">
    <location>
        <begin position="81"/>
        <end position="336"/>
    </location>
</feature>
<dbReference type="RefSeq" id="WP_165360184.1">
    <property type="nucleotide sequence ID" value="NZ_UFQC01000013.1"/>
</dbReference>
<dbReference type="InterPro" id="IPR006140">
    <property type="entry name" value="D-isomer_DH_NAD-bd"/>
</dbReference>
<dbReference type="Pfam" id="PF00389">
    <property type="entry name" value="2-Hacid_dh"/>
    <property type="match status" value="1"/>
</dbReference>
<dbReference type="InterPro" id="IPR036291">
    <property type="entry name" value="NAD(P)-bd_dom_sf"/>
</dbReference>
<accession>A0A446CIY9</accession>
<comment type="similarity">
    <text evidence="3">Belongs to the D-isomer specific 2-hydroxyacid dehydrogenase family.</text>
</comment>
<protein>
    <submittedName>
        <fullName evidence="6">Glyoxylate/hydroxypyruvate reductase B</fullName>
        <ecNumber evidence="6">1.1.1.79</ecNumber>
    </submittedName>
</protein>
<dbReference type="Proteomes" id="UP000289465">
    <property type="component" value="Unassembled WGS sequence"/>
</dbReference>
<organism evidence="6 7">
    <name type="scientific">Achromobacter veterisilvae</name>
    <dbReference type="NCBI Taxonomy" id="2069367"/>
    <lineage>
        <taxon>Bacteria</taxon>
        <taxon>Pseudomonadati</taxon>
        <taxon>Pseudomonadota</taxon>
        <taxon>Betaproteobacteria</taxon>
        <taxon>Burkholderiales</taxon>
        <taxon>Alcaligenaceae</taxon>
        <taxon>Achromobacter</taxon>
    </lineage>
</organism>
<gene>
    <name evidence="6" type="primary">tkrA</name>
    <name evidence="6" type="ORF">AVE30378_02760</name>
</gene>
<sequence>MPKPVLPRKTCVLVSAHIKDQGHEAIAELAAAHGGEITLIAATSELSQQDLDSVGVAFFSRDIHTMPGRPASNEETRLFFRLLGACPHLKWLHIFSAGSDSAAYRKFQDRGVVVTTSPQASGKAVATSALAGILALNKRFAWHYANQQARAWRAMPDEICPLPLDRQTAVLIGTGHIGAVLAKCLRSLDIRTVGINRSGKAVPDFDETMPLERLDSVIGEADWLVICCPLTDETRNLIDARRLAALPRSACLVNVGRGGIVDEPALIQALREKRISGAYLDVFEREPLPPESEIWTLDNVIVTPHSAARIADFNERAFACFLGNLERWLAGRPLASIAE</sequence>
<dbReference type="SUPFAM" id="SSF52283">
    <property type="entry name" value="Formate/glycerate dehydrogenase catalytic domain-like"/>
    <property type="match status" value="1"/>
</dbReference>
<dbReference type="PROSITE" id="PS00671">
    <property type="entry name" value="D_2_HYDROXYACID_DH_3"/>
    <property type="match status" value="1"/>
</dbReference>
<dbReference type="Gene3D" id="3.40.50.720">
    <property type="entry name" value="NAD(P)-binding Rossmann-like Domain"/>
    <property type="match status" value="2"/>
</dbReference>
<keyword evidence="1 3" id="KW-0560">Oxidoreductase</keyword>
<evidence type="ECO:0000313" key="7">
    <source>
        <dbReference type="Proteomes" id="UP000289465"/>
    </source>
</evidence>
<dbReference type="AlphaFoldDB" id="A0A446CIY9"/>
<evidence type="ECO:0000256" key="2">
    <source>
        <dbReference type="ARBA" id="ARBA00023027"/>
    </source>
</evidence>
<evidence type="ECO:0000313" key="6">
    <source>
        <dbReference type="EMBL" id="SSW67876.1"/>
    </source>
</evidence>
<dbReference type="EC" id="1.1.1.79" evidence="6"/>
<evidence type="ECO:0000256" key="1">
    <source>
        <dbReference type="ARBA" id="ARBA00023002"/>
    </source>
</evidence>
<keyword evidence="2" id="KW-0520">NAD</keyword>
<dbReference type="Pfam" id="PF02826">
    <property type="entry name" value="2-Hacid_dh_C"/>
    <property type="match status" value="1"/>
</dbReference>
<dbReference type="PANTHER" id="PTHR43333">
    <property type="entry name" value="2-HACID_DH_C DOMAIN-CONTAINING PROTEIN"/>
    <property type="match status" value="1"/>
</dbReference>
<dbReference type="PANTHER" id="PTHR43333:SF1">
    <property type="entry name" value="D-ISOMER SPECIFIC 2-HYDROXYACID DEHYDROGENASE NAD-BINDING DOMAIN-CONTAINING PROTEIN"/>
    <property type="match status" value="1"/>
</dbReference>
<keyword evidence="6" id="KW-0670">Pyruvate</keyword>
<dbReference type="InterPro" id="IPR006139">
    <property type="entry name" value="D-isomer_2_OHA_DH_cat_dom"/>
</dbReference>
<feature type="domain" description="D-isomer specific 2-hydroxyacid dehydrogenase NAD-binding" evidence="5">
    <location>
        <begin position="131"/>
        <end position="307"/>
    </location>
</feature>
<evidence type="ECO:0000259" key="5">
    <source>
        <dbReference type="Pfam" id="PF02826"/>
    </source>
</evidence>
<dbReference type="InterPro" id="IPR029753">
    <property type="entry name" value="D-isomer_DH_CS"/>
</dbReference>
<dbReference type="CDD" id="cd05300">
    <property type="entry name" value="2-Hacid_dh_1"/>
    <property type="match status" value="1"/>
</dbReference>
<dbReference type="EMBL" id="UFQC01000013">
    <property type="protein sequence ID" value="SSW67876.1"/>
    <property type="molecule type" value="Genomic_DNA"/>
</dbReference>
<name>A0A446CIY9_9BURK</name>
<evidence type="ECO:0000259" key="4">
    <source>
        <dbReference type="Pfam" id="PF00389"/>
    </source>
</evidence>
<dbReference type="SUPFAM" id="SSF51735">
    <property type="entry name" value="NAD(P)-binding Rossmann-fold domains"/>
    <property type="match status" value="1"/>
</dbReference>
<reference evidence="6 7" key="1">
    <citation type="submission" date="2018-07" db="EMBL/GenBank/DDBJ databases">
        <authorList>
            <person name="Peeters C."/>
        </authorList>
    </citation>
    <scope>NUCLEOTIDE SEQUENCE [LARGE SCALE GENOMIC DNA]</scope>
    <source>
        <strain evidence="6 7">LMG 30378</strain>
    </source>
</reference>
<evidence type="ECO:0000256" key="3">
    <source>
        <dbReference type="RuleBase" id="RU003719"/>
    </source>
</evidence>